<name>A0A8K0EXJ5_BRALA</name>
<dbReference type="OrthoDB" id="8543887at2759"/>
<proteinExistence type="predicted"/>
<sequence>MRRILGQKSCTTNADCEFVHCVSTCDLTRRRCLKHRSNNNLQAICKKIFVGHREHGPPYGGLLLSPPAAIADRLNKALQECVEPSDNDDQSQRATSETLQTIRDLLQESLQSNEANR</sequence>
<organism evidence="2 3">
    <name type="scientific">Branchiostoma lanceolatum</name>
    <name type="common">Common lancelet</name>
    <name type="synonym">Amphioxus lanceolatum</name>
    <dbReference type="NCBI Taxonomy" id="7740"/>
    <lineage>
        <taxon>Eukaryota</taxon>
        <taxon>Metazoa</taxon>
        <taxon>Chordata</taxon>
        <taxon>Cephalochordata</taxon>
        <taxon>Leptocardii</taxon>
        <taxon>Amphioxiformes</taxon>
        <taxon>Branchiostomatidae</taxon>
        <taxon>Branchiostoma</taxon>
    </lineage>
</organism>
<dbReference type="AlphaFoldDB" id="A0A8K0EXJ5"/>
<feature type="domain" description="FAM69 protein-kinase" evidence="1">
    <location>
        <begin position="1"/>
        <end position="84"/>
    </location>
</feature>
<dbReference type="Proteomes" id="UP000838412">
    <property type="component" value="Chromosome 7"/>
</dbReference>
<reference evidence="2" key="1">
    <citation type="submission" date="2022-01" db="EMBL/GenBank/DDBJ databases">
        <authorList>
            <person name="Braso-Vives M."/>
        </authorList>
    </citation>
    <scope>NUCLEOTIDE SEQUENCE</scope>
</reference>
<protein>
    <submittedName>
        <fullName evidence="2">FAM69C protein</fullName>
    </submittedName>
</protein>
<gene>
    <name evidence="2" type="primary">FAM69C</name>
    <name evidence="2" type="ORF">BLAG_LOCUS22569</name>
</gene>
<dbReference type="PANTHER" id="PTHR21093">
    <property type="entry name" value="DIVERGENT PROTEIN KINASE DOMAIN 1C-RELATED"/>
    <property type="match status" value="1"/>
</dbReference>
<evidence type="ECO:0000313" key="2">
    <source>
        <dbReference type="EMBL" id="CAH1270184.1"/>
    </source>
</evidence>
<dbReference type="InterPro" id="IPR022049">
    <property type="entry name" value="FAM69_kinase_dom"/>
</dbReference>
<dbReference type="EMBL" id="OV696692">
    <property type="protein sequence ID" value="CAH1270184.1"/>
    <property type="molecule type" value="Genomic_DNA"/>
</dbReference>
<dbReference type="Pfam" id="PF12260">
    <property type="entry name" value="PIP49_C"/>
    <property type="match status" value="1"/>
</dbReference>
<accession>A0A8K0EXJ5</accession>
<evidence type="ECO:0000313" key="3">
    <source>
        <dbReference type="Proteomes" id="UP000838412"/>
    </source>
</evidence>
<keyword evidence="3" id="KW-1185">Reference proteome</keyword>
<evidence type="ECO:0000259" key="1">
    <source>
        <dbReference type="Pfam" id="PF12260"/>
    </source>
</evidence>
<dbReference type="PANTHER" id="PTHR21093:SF2">
    <property type="entry name" value="DIVERGENT PROTEIN KINASE DOMAIN 1C"/>
    <property type="match status" value="1"/>
</dbReference>